<proteinExistence type="predicted"/>
<comment type="caution">
    <text evidence="2">The sequence shown here is derived from an EMBL/GenBank/DDBJ whole genome shotgun (WGS) entry which is preliminary data.</text>
</comment>
<dbReference type="Proteomes" id="UP001066276">
    <property type="component" value="Chromosome 9"/>
</dbReference>
<feature type="region of interest" description="Disordered" evidence="1">
    <location>
        <begin position="46"/>
        <end position="103"/>
    </location>
</feature>
<sequence>MPILPATPPDISTSTSHLCNPLYLHYPRWKSQWWDAGLHATTEGQLADPLEKSNPNFSASRVDIRAGTEFTTTQAPGSKAQNDAARQPGREAVEQHAAAAAIQ</sequence>
<accession>A0AAV7N3I2</accession>
<protein>
    <submittedName>
        <fullName evidence="2">Uncharacterized protein</fullName>
    </submittedName>
</protein>
<reference evidence="2" key="1">
    <citation type="journal article" date="2022" name="bioRxiv">
        <title>Sequencing and chromosome-scale assembly of the giantPleurodeles waltlgenome.</title>
        <authorList>
            <person name="Brown T."/>
            <person name="Elewa A."/>
            <person name="Iarovenko S."/>
            <person name="Subramanian E."/>
            <person name="Araus A.J."/>
            <person name="Petzold A."/>
            <person name="Susuki M."/>
            <person name="Suzuki K.-i.T."/>
            <person name="Hayashi T."/>
            <person name="Toyoda A."/>
            <person name="Oliveira C."/>
            <person name="Osipova E."/>
            <person name="Leigh N.D."/>
            <person name="Simon A."/>
            <person name="Yun M.H."/>
        </authorList>
    </citation>
    <scope>NUCLEOTIDE SEQUENCE</scope>
    <source>
        <strain evidence="2">20211129_DDA</strain>
        <tissue evidence="2">Liver</tissue>
    </source>
</reference>
<dbReference type="EMBL" id="JANPWB010000013">
    <property type="protein sequence ID" value="KAJ1110603.1"/>
    <property type="molecule type" value="Genomic_DNA"/>
</dbReference>
<feature type="compositionally biased region" description="Polar residues" evidence="1">
    <location>
        <begin position="69"/>
        <end position="81"/>
    </location>
</feature>
<evidence type="ECO:0000313" key="3">
    <source>
        <dbReference type="Proteomes" id="UP001066276"/>
    </source>
</evidence>
<evidence type="ECO:0000313" key="2">
    <source>
        <dbReference type="EMBL" id="KAJ1110603.1"/>
    </source>
</evidence>
<dbReference type="AlphaFoldDB" id="A0AAV7N3I2"/>
<evidence type="ECO:0000256" key="1">
    <source>
        <dbReference type="SAM" id="MobiDB-lite"/>
    </source>
</evidence>
<gene>
    <name evidence="2" type="ORF">NDU88_007953</name>
</gene>
<name>A0AAV7N3I2_PLEWA</name>
<keyword evidence="3" id="KW-1185">Reference proteome</keyword>
<organism evidence="2 3">
    <name type="scientific">Pleurodeles waltl</name>
    <name type="common">Iberian ribbed newt</name>
    <dbReference type="NCBI Taxonomy" id="8319"/>
    <lineage>
        <taxon>Eukaryota</taxon>
        <taxon>Metazoa</taxon>
        <taxon>Chordata</taxon>
        <taxon>Craniata</taxon>
        <taxon>Vertebrata</taxon>
        <taxon>Euteleostomi</taxon>
        <taxon>Amphibia</taxon>
        <taxon>Batrachia</taxon>
        <taxon>Caudata</taxon>
        <taxon>Salamandroidea</taxon>
        <taxon>Salamandridae</taxon>
        <taxon>Pleurodelinae</taxon>
        <taxon>Pleurodeles</taxon>
    </lineage>
</organism>